<feature type="domain" description="DUF4123" evidence="1">
    <location>
        <begin position="11"/>
        <end position="130"/>
    </location>
</feature>
<protein>
    <recommendedName>
        <fullName evidence="1">DUF4123 domain-containing protein</fullName>
    </recommendedName>
</protein>
<dbReference type="Pfam" id="PF13503">
    <property type="entry name" value="DUF4123"/>
    <property type="match status" value="1"/>
</dbReference>
<evidence type="ECO:0000259" key="1">
    <source>
        <dbReference type="Pfam" id="PF13503"/>
    </source>
</evidence>
<evidence type="ECO:0000313" key="3">
    <source>
        <dbReference type="Proteomes" id="UP000583387"/>
    </source>
</evidence>
<name>A0A7U7EPH8_9GAMM</name>
<dbReference type="RefSeq" id="WP_187671584.1">
    <property type="nucleotide sequence ID" value="NZ_CAJFCI010000051.1"/>
</dbReference>
<dbReference type="InterPro" id="IPR025391">
    <property type="entry name" value="DUF4123"/>
</dbReference>
<dbReference type="EMBL" id="CAJFCI010000051">
    <property type="protein sequence ID" value="CAD5108262.1"/>
    <property type="molecule type" value="Genomic_DNA"/>
</dbReference>
<keyword evidence="3" id="KW-1185">Reference proteome</keyword>
<reference evidence="2 3" key="1">
    <citation type="submission" date="2020-08" db="EMBL/GenBank/DDBJ databases">
        <authorList>
            <person name="Criscuolo A."/>
        </authorList>
    </citation>
    <scope>NUCLEOTIDE SEQUENCE [LARGE SCALE GENOMIC DNA]</scope>
    <source>
        <strain evidence="2">CIP111764</strain>
    </source>
</reference>
<proteinExistence type="predicted"/>
<dbReference type="Proteomes" id="UP000583387">
    <property type="component" value="Unassembled WGS sequence"/>
</dbReference>
<sequence length="273" mass="31348">MSGIVPSTESFFLFDGALLHASPEHAWLLEQEDTLHLYDDLGEQAIAVGPLLLPATPATGKIAQAMATSTEPMQFAISRLTGRLSTDRLDRHLRRLRYLETDNAQRYYFRYADGRAFEAVWRTLEPEQQAALLGPIISWEHIGRDGRLHKRVPPSLRQDQAPAPLPLRLQPRQWHLALEAGRIGELFDSTLHANARPAYQGDPEQWYAWTEQTYHWLRRLGIDKPPVRLAANRVMWQTAGLVYRHTQFEQALIDAQRSDDTSHLLDYGELRKR</sequence>
<evidence type="ECO:0000313" key="2">
    <source>
        <dbReference type="EMBL" id="CAD5108262.1"/>
    </source>
</evidence>
<dbReference type="AlphaFoldDB" id="A0A7U7EPH8"/>
<gene>
    <name evidence="2" type="ORF">PSEWESI4_02547</name>
</gene>
<organism evidence="2 3">
    <name type="scientific">Zestomonas carbonaria</name>
    <dbReference type="NCBI Taxonomy" id="2762745"/>
    <lineage>
        <taxon>Bacteria</taxon>
        <taxon>Pseudomonadati</taxon>
        <taxon>Pseudomonadota</taxon>
        <taxon>Gammaproteobacteria</taxon>
        <taxon>Pseudomonadales</taxon>
        <taxon>Pseudomonadaceae</taxon>
        <taxon>Zestomonas</taxon>
    </lineage>
</organism>
<accession>A0A7U7EPH8</accession>
<comment type="caution">
    <text evidence="2">The sequence shown here is derived from an EMBL/GenBank/DDBJ whole genome shotgun (WGS) entry which is preliminary data.</text>
</comment>